<evidence type="ECO:0000256" key="2">
    <source>
        <dbReference type="ARBA" id="ARBA00023012"/>
    </source>
</evidence>
<comment type="caution">
    <text evidence="10">The sequence shown here is derived from an EMBL/GenBank/DDBJ whole genome shotgun (WGS) entry which is preliminary data.</text>
</comment>
<evidence type="ECO:0000256" key="7">
    <source>
        <dbReference type="PROSITE-ProRule" id="PRU01091"/>
    </source>
</evidence>
<name>A0ABS7EC66_9GAMM</name>
<dbReference type="Gene3D" id="6.10.250.690">
    <property type="match status" value="1"/>
</dbReference>
<evidence type="ECO:0000256" key="3">
    <source>
        <dbReference type="ARBA" id="ARBA00023015"/>
    </source>
</evidence>
<evidence type="ECO:0000256" key="1">
    <source>
        <dbReference type="ARBA" id="ARBA00022553"/>
    </source>
</evidence>
<dbReference type="PROSITE" id="PS51755">
    <property type="entry name" value="OMPR_PHOB"/>
    <property type="match status" value="1"/>
</dbReference>
<dbReference type="InterPro" id="IPR001789">
    <property type="entry name" value="Sig_transdc_resp-reg_receiver"/>
</dbReference>
<dbReference type="SMART" id="SM00862">
    <property type="entry name" value="Trans_reg_C"/>
    <property type="match status" value="1"/>
</dbReference>
<reference evidence="10" key="1">
    <citation type="submission" date="2021-07" db="EMBL/GenBank/DDBJ databases">
        <title>Neiella marina sp. nov., isolated from the intestinal content of sea cucumber Apostichopus japonicus.</title>
        <authorList>
            <person name="Bai X."/>
        </authorList>
    </citation>
    <scope>NUCLEOTIDE SEQUENCE</scope>
    <source>
        <strain evidence="10">126</strain>
    </source>
</reference>
<feature type="domain" description="OmpR/PhoB-type" evidence="9">
    <location>
        <begin position="134"/>
        <end position="234"/>
    </location>
</feature>
<dbReference type="Gene3D" id="3.40.50.2300">
    <property type="match status" value="1"/>
</dbReference>
<dbReference type="SUPFAM" id="SSF46894">
    <property type="entry name" value="C-terminal effector domain of the bipartite response regulators"/>
    <property type="match status" value="1"/>
</dbReference>
<evidence type="ECO:0000313" key="10">
    <source>
        <dbReference type="EMBL" id="MBW8189840.1"/>
    </source>
</evidence>
<keyword evidence="1 6" id="KW-0597">Phosphoprotein</keyword>
<evidence type="ECO:0000259" key="8">
    <source>
        <dbReference type="PROSITE" id="PS50110"/>
    </source>
</evidence>
<organism evidence="10 11">
    <name type="scientific">Neiella holothuriorum</name>
    <dbReference type="NCBI Taxonomy" id="2870530"/>
    <lineage>
        <taxon>Bacteria</taxon>
        <taxon>Pseudomonadati</taxon>
        <taxon>Pseudomonadota</taxon>
        <taxon>Gammaproteobacteria</taxon>
        <taxon>Alteromonadales</taxon>
        <taxon>Echinimonadaceae</taxon>
        <taxon>Neiella</taxon>
    </lineage>
</organism>
<dbReference type="PROSITE" id="PS50110">
    <property type="entry name" value="RESPONSE_REGULATORY"/>
    <property type="match status" value="1"/>
</dbReference>
<feature type="domain" description="Response regulatory" evidence="8">
    <location>
        <begin position="5"/>
        <end position="118"/>
    </location>
</feature>
<dbReference type="InterPro" id="IPR039420">
    <property type="entry name" value="WalR-like"/>
</dbReference>
<keyword evidence="3" id="KW-0805">Transcription regulation</keyword>
<dbReference type="CDD" id="cd00383">
    <property type="entry name" value="trans_reg_C"/>
    <property type="match status" value="1"/>
</dbReference>
<keyword evidence="11" id="KW-1185">Reference proteome</keyword>
<gene>
    <name evidence="10" type="ORF">K0504_02235</name>
</gene>
<dbReference type="Pfam" id="PF00486">
    <property type="entry name" value="Trans_reg_C"/>
    <property type="match status" value="1"/>
</dbReference>
<evidence type="ECO:0000256" key="6">
    <source>
        <dbReference type="PROSITE-ProRule" id="PRU00169"/>
    </source>
</evidence>
<dbReference type="InterPro" id="IPR036388">
    <property type="entry name" value="WH-like_DNA-bd_sf"/>
</dbReference>
<evidence type="ECO:0000256" key="5">
    <source>
        <dbReference type="ARBA" id="ARBA00023163"/>
    </source>
</evidence>
<dbReference type="Pfam" id="PF00072">
    <property type="entry name" value="Response_reg"/>
    <property type="match status" value="1"/>
</dbReference>
<dbReference type="InterPro" id="IPR016032">
    <property type="entry name" value="Sig_transdc_resp-reg_C-effctor"/>
</dbReference>
<dbReference type="InterPro" id="IPR011006">
    <property type="entry name" value="CheY-like_superfamily"/>
</dbReference>
<keyword evidence="5" id="KW-0804">Transcription</keyword>
<evidence type="ECO:0000256" key="4">
    <source>
        <dbReference type="ARBA" id="ARBA00023125"/>
    </source>
</evidence>
<feature type="DNA-binding region" description="OmpR/PhoB-type" evidence="7">
    <location>
        <begin position="134"/>
        <end position="234"/>
    </location>
</feature>
<sequence>MQNRHILVVDDNQDIRDLIGRHLKWANYRVTLAEDAEQARVALKNSAIDLVVLDIMMPGEDGLSLCRYLSENSQTPVLLLSALAEGTDRITGLEVGADDYLTKPFEPKELLARVNAILRRTFAPPPEQQQSLQAMLYQFAKWQLNSDQKTLLHDDGLSVPLSTSEYRMLLAFLQRPRVILSRDQLLDLTQGRAAKAFDRSIDNCISRLRRKIEHDPKNPELICTQWGGGYSFNADVKEQPQC</sequence>
<dbReference type="SMART" id="SM00448">
    <property type="entry name" value="REC"/>
    <property type="match status" value="1"/>
</dbReference>
<dbReference type="RefSeq" id="WP_220102527.1">
    <property type="nucleotide sequence ID" value="NZ_JAHZSS010000002.1"/>
</dbReference>
<feature type="modified residue" description="4-aspartylphosphate" evidence="6">
    <location>
        <position position="54"/>
    </location>
</feature>
<dbReference type="InterPro" id="IPR001867">
    <property type="entry name" value="OmpR/PhoB-type_DNA-bd"/>
</dbReference>
<keyword evidence="4 7" id="KW-0238">DNA-binding</keyword>
<dbReference type="Proteomes" id="UP001166251">
    <property type="component" value="Unassembled WGS sequence"/>
</dbReference>
<accession>A0ABS7EC66</accession>
<evidence type="ECO:0000313" key="11">
    <source>
        <dbReference type="Proteomes" id="UP001166251"/>
    </source>
</evidence>
<dbReference type="PANTHER" id="PTHR48111">
    <property type="entry name" value="REGULATOR OF RPOS"/>
    <property type="match status" value="1"/>
</dbReference>
<dbReference type="Gene3D" id="1.10.10.10">
    <property type="entry name" value="Winged helix-like DNA-binding domain superfamily/Winged helix DNA-binding domain"/>
    <property type="match status" value="1"/>
</dbReference>
<dbReference type="PANTHER" id="PTHR48111:SF4">
    <property type="entry name" value="DNA-BINDING DUAL TRANSCRIPTIONAL REGULATOR OMPR"/>
    <property type="match status" value="1"/>
</dbReference>
<evidence type="ECO:0000259" key="9">
    <source>
        <dbReference type="PROSITE" id="PS51755"/>
    </source>
</evidence>
<keyword evidence="2" id="KW-0902">Two-component regulatory system</keyword>
<protein>
    <submittedName>
        <fullName evidence="10">Response regulator</fullName>
    </submittedName>
</protein>
<proteinExistence type="predicted"/>
<dbReference type="EMBL" id="JAHZSS010000002">
    <property type="protein sequence ID" value="MBW8189840.1"/>
    <property type="molecule type" value="Genomic_DNA"/>
</dbReference>
<dbReference type="SUPFAM" id="SSF52172">
    <property type="entry name" value="CheY-like"/>
    <property type="match status" value="1"/>
</dbReference>